<evidence type="ECO:0000313" key="6">
    <source>
        <dbReference type="Proteomes" id="UP001524473"/>
    </source>
</evidence>
<evidence type="ECO:0000256" key="2">
    <source>
        <dbReference type="ARBA" id="ARBA00029460"/>
    </source>
</evidence>
<dbReference type="Pfam" id="PF01479">
    <property type="entry name" value="S4"/>
    <property type="match status" value="1"/>
</dbReference>
<dbReference type="Gene3D" id="3.40.50.150">
    <property type="entry name" value="Vaccinia Virus protein VP39"/>
    <property type="match status" value="1"/>
</dbReference>
<dbReference type="EMBL" id="JANFZH010000002">
    <property type="protein sequence ID" value="MCQ4838616.1"/>
    <property type="molecule type" value="Genomic_DNA"/>
</dbReference>
<dbReference type="InterPro" id="IPR036986">
    <property type="entry name" value="S4_RNA-bd_sf"/>
</dbReference>
<dbReference type="InterPro" id="IPR029063">
    <property type="entry name" value="SAM-dependent_MTases_sf"/>
</dbReference>
<proteinExistence type="inferred from homology"/>
<protein>
    <submittedName>
        <fullName evidence="5">TlyA family RNA methyltransferase</fullName>
    </submittedName>
</protein>
<keyword evidence="1 3" id="KW-0694">RNA-binding</keyword>
<name>A0ABT1RVB8_9FIRM</name>
<dbReference type="PROSITE" id="PS50889">
    <property type="entry name" value="S4"/>
    <property type="match status" value="1"/>
</dbReference>
<evidence type="ECO:0000256" key="3">
    <source>
        <dbReference type="PROSITE-ProRule" id="PRU00182"/>
    </source>
</evidence>
<dbReference type="GO" id="GO:0008168">
    <property type="term" value="F:methyltransferase activity"/>
    <property type="evidence" value="ECO:0007669"/>
    <property type="project" value="UniProtKB-KW"/>
</dbReference>
<dbReference type="GeneID" id="90532935"/>
<dbReference type="Pfam" id="PF01728">
    <property type="entry name" value="FtsJ"/>
    <property type="match status" value="1"/>
</dbReference>
<dbReference type="SUPFAM" id="SSF55174">
    <property type="entry name" value="Alpha-L RNA-binding motif"/>
    <property type="match status" value="1"/>
</dbReference>
<evidence type="ECO:0000313" key="5">
    <source>
        <dbReference type="EMBL" id="MCQ4838616.1"/>
    </source>
</evidence>
<feature type="domain" description="RNA-binding S4" evidence="4">
    <location>
        <begin position="3"/>
        <end position="68"/>
    </location>
</feature>
<dbReference type="Gene3D" id="3.10.290.10">
    <property type="entry name" value="RNA-binding S4 domain"/>
    <property type="match status" value="1"/>
</dbReference>
<dbReference type="Proteomes" id="UP001524473">
    <property type="component" value="Unassembled WGS sequence"/>
</dbReference>
<evidence type="ECO:0000259" key="4">
    <source>
        <dbReference type="SMART" id="SM00363"/>
    </source>
</evidence>
<keyword evidence="5" id="KW-0808">Transferase</keyword>
<dbReference type="InterPro" id="IPR004538">
    <property type="entry name" value="Hemolysin_A/TlyA"/>
</dbReference>
<reference evidence="5 6" key="1">
    <citation type="submission" date="2022-06" db="EMBL/GenBank/DDBJ databases">
        <title>Isolation of gut microbiota from human fecal samples.</title>
        <authorList>
            <person name="Pamer E.G."/>
            <person name="Barat B."/>
            <person name="Waligurski E."/>
            <person name="Medina S."/>
            <person name="Paddock L."/>
            <person name="Mostad J."/>
        </authorList>
    </citation>
    <scope>NUCLEOTIDE SEQUENCE [LARGE SCALE GENOMIC DNA]</scope>
    <source>
        <strain evidence="5 6">DFI.9.73</strain>
    </source>
</reference>
<dbReference type="SUPFAM" id="SSF53335">
    <property type="entry name" value="S-adenosyl-L-methionine-dependent methyltransferases"/>
    <property type="match status" value="1"/>
</dbReference>
<dbReference type="NCBIfam" id="TIGR00478">
    <property type="entry name" value="tly"/>
    <property type="match status" value="1"/>
</dbReference>
<organism evidence="5 6">
    <name type="scientific">Neglectibacter timonensis</name>
    <dbReference type="NCBI Taxonomy" id="1776382"/>
    <lineage>
        <taxon>Bacteria</taxon>
        <taxon>Bacillati</taxon>
        <taxon>Bacillota</taxon>
        <taxon>Clostridia</taxon>
        <taxon>Eubacteriales</taxon>
        <taxon>Oscillospiraceae</taxon>
        <taxon>Neglectibacter</taxon>
    </lineage>
</organism>
<keyword evidence="5" id="KW-0489">Methyltransferase</keyword>
<dbReference type="PIRSF" id="PIRSF005578">
    <property type="entry name" value="TlyA"/>
    <property type="match status" value="1"/>
</dbReference>
<dbReference type="PANTHER" id="PTHR32319">
    <property type="entry name" value="BACTERIAL HEMOLYSIN-LIKE PROTEIN"/>
    <property type="match status" value="1"/>
</dbReference>
<gene>
    <name evidence="5" type="ORF">NE695_01655</name>
</gene>
<dbReference type="RefSeq" id="WP_242871159.1">
    <property type="nucleotide sequence ID" value="NZ_CABKVV010000014.1"/>
</dbReference>
<keyword evidence="6" id="KW-1185">Reference proteome</keyword>
<dbReference type="InterPro" id="IPR002942">
    <property type="entry name" value="S4_RNA-bd"/>
</dbReference>
<dbReference type="GO" id="GO:0032259">
    <property type="term" value="P:methylation"/>
    <property type="evidence" value="ECO:0007669"/>
    <property type="project" value="UniProtKB-KW"/>
</dbReference>
<dbReference type="InterPro" id="IPR002877">
    <property type="entry name" value="RNA_MeTrfase_FtsJ_dom"/>
</dbReference>
<accession>A0ABT1RVB8</accession>
<comment type="caution">
    <text evidence="5">The sequence shown here is derived from an EMBL/GenBank/DDBJ whole genome shotgun (WGS) entry which is preliminary data.</text>
</comment>
<comment type="similarity">
    <text evidence="2">Belongs to the TlyA family.</text>
</comment>
<dbReference type="PANTHER" id="PTHR32319:SF0">
    <property type="entry name" value="BACTERIAL HEMOLYSIN-LIKE PROTEIN"/>
    <property type="match status" value="1"/>
</dbReference>
<sequence length="269" mass="29678">MKKRIDILVCEKGLAESREKAKALIMAGLVYVNNQKFDKPGDTVNEESEIEVRGKGLRYVSRGGLKLEKAVESFHLVLQDLICMDVGASTGGFTDCMLQNGAAKVYSVDVGYGQLAWNLRTDERVINLERTNARYLTQDQVPDSIGFCSVDVSFISLSLILPSIRPLMGENGCAVCLIKPQFEAGREKVGKKGVVRDHKVHEEVIEKIQDFALNNGFSVLGLTFSPVKGPEGNIEYLIYLQKSDMPERVETVPAAAAIVEESHLQLDKS</sequence>
<dbReference type="InterPro" id="IPR047048">
    <property type="entry name" value="TlyA"/>
</dbReference>
<dbReference type="SMART" id="SM00363">
    <property type="entry name" value="S4"/>
    <property type="match status" value="1"/>
</dbReference>
<dbReference type="CDD" id="cd00165">
    <property type="entry name" value="S4"/>
    <property type="match status" value="1"/>
</dbReference>
<evidence type="ECO:0000256" key="1">
    <source>
        <dbReference type="ARBA" id="ARBA00022884"/>
    </source>
</evidence>